<proteinExistence type="predicted"/>
<sequence length="106" mass="11861">MAACGAARDLPAVAAEYTVRAACPMLSEPLWYYADVPHEEEAWDGVQRWGKHDNNGWMISCAEVLDKLWPTTRCLEERDGGWRCSKEDHSSVVNSIILEHDADAGK</sequence>
<dbReference type="EMBL" id="HBFR01004141">
    <property type="protein sequence ID" value="CAD8875720.1"/>
    <property type="molecule type" value="Transcribed_RNA"/>
</dbReference>
<evidence type="ECO:0000313" key="1">
    <source>
        <dbReference type="EMBL" id="CAD8875720.1"/>
    </source>
</evidence>
<name>A0A7S1B6W8_9STRA</name>
<protein>
    <submittedName>
        <fullName evidence="1">Uncharacterized protein</fullName>
    </submittedName>
</protein>
<organism evidence="1">
    <name type="scientific">Corethron hystrix</name>
    <dbReference type="NCBI Taxonomy" id="216773"/>
    <lineage>
        <taxon>Eukaryota</taxon>
        <taxon>Sar</taxon>
        <taxon>Stramenopiles</taxon>
        <taxon>Ochrophyta</taxon>
        <taxon>Bacillariophyta</taxon>
        <taxon>Coscinodiscophyceae</taxon>
        <taxon>Corethrophycidae</taxon>
        <taxon>Corethrales</taxon>
        <taxon>Corethraceae</taxon>
        <taxon>Corethron</taxon>
    </lineage>
</organism>
<dbReference type="AlphaFoldDB" id="A0A7S1B6W8"/>
<accession>A0A7S1B6W8</accession>
<gene>
    <name evidence="1" type="ORF">CHYS00102_LOCUS2896</name>
</gene>
<reference evidence="1" key="1">
    <citation type="submission" date="2021-01" db="EMBL/GenBank/DDBJ databases">
        <authorList>
            <person name="Corre E."/>
            <person name="Pelletier E."/>
            <person name="Niang G."/>
            <person name="Scheremetjew M."/>
            <person name="Finn R."/>
            <person name="Kale V."/>
            <person name="Holt S."/>
            <person name="Cochrane G."/>
            <person name="Meng A."/>
            <person name="Brown T."/>
            <person name="Cohen L."/>
        </authorList>
    </citation>
    <scope>NUCLEOTIDE SEQUENCE</scope>
    <source>
        <strain evidence="1">308</strain>
    </source>
</reference>